<dbReference type="EMBL" id="QJKJ01017485">
    <property type="protein sequence ID" value="RDX58448.1"/>
    <property type="molecule type" value="Genomic_DNA"/>
</dbReference>
<feature type="compositionally biased region" description="Polar residues" evidence="1">
    <location>
        <begin position="79"/>
        <end position="88"/>
    </location>
</feature>
<keyword evidence="3" id="KW-1185">Reference proteome</keyword>
<proteinExistence type="predicted"/>
<evidence type="ECO:0000313" key="2">
    <source>
        <dbReference type="EMBL" id="RDX58448.1"/>
    </source>
</evidence>
<feature type="non-terminal residue" evidence="2">
    <location>
        <position position="88"/>
    </location>
</feature>
<feature type="non-terminal residue" evidence="2">
    <location>
        <position position="1"/>
    </location>
</feature>
<protein>
    <submittedName>
        <fullName evidence="2">Uncharacterized protein</fullName>
    </submittedName>
</protein>
<dbReference type="OrthoDB" id="1750639at2759"/>
<organism evidence="2 3">
    <name type="scientific">Mucuna pruriens</name>
    <name type="common">Velvet bean</name>
    <name type="synonym">Dolichos pruriens</name>
    <dbReference type="NCBI Taxonomy" id="157652"/>
    <lineage>
        <taxon>Eukaryota</taxon>
        <taxon>Viridiplantae</taxon>
        <taxon>Streptophyta</taxon>
        <taxon>Embryophyta</taxon>
        <taxon>Tracheophyta</taxon>
        <taxon>Spermatophyta</taxon>
        <taxon>Magnoliopsida</taxon>
        <taxon>eudicotyledons</taxon>
        <taxon>Gunneridae</taxon>
        <taxon>Pentapetalae</taxon>
        <taxon>rosids</taxon>
        <taxon>fabids</taxon>
        <taxon>Fabales</taxon>
        <taxon>Fabaceae</taxon>
        <taxon>Papilionoideae</taxon>
        <taxon>50 kb inversion clade</taxon>
        <taxon>NPAAA clade</taxon>
        <taxon>indigoferoid/millettioid clade</taxon>
        <taxon>Phaseoleae</taxon>
        <taxon>Mucuna</taxon>
    </lineage>
</organism>
<gene>
    <name evidence="2" type="ORF">CR513_62237</name>
</gene>
<reference evidence="2" key="1">
    <citation type="submission" date="2018-05" db="EMBL/GenBank/DDBJ databases">
        <title>Draft genome of Mucuna pruriens seed.</title>
        <authorList>
            <person name="Nnadi N.E."/>
            <person name="Vos R."/>
            <person name="Hasami M.H."/>
            <person name="Devisetty U.K."/>
            <person name="Aguiy J.C."/>
        </authorList>
    </citation>
    <scope>NUCLEOTIDE SEQUENCE [LARGE SCALE GENOMIC DNA]</scope>
    <source>
        <strain evidence="2">JCA_2017</strain>
    </source>
</reference>
<dbReference type="AlphaFoldDB" id="A0A371E107"/>
<evidence type="ECO:0000256" key="1">
    <source>
        <dbReference type="SAM" id="MobiDB-lite"/>
    </source>
</evidence>
<dbReference type="Proteomes" id="UP000257109">
    <property type="component" value="Unassembled WGS sequence"/>
</dbReference>
<comment type="caution">
    <text evidence="2">The sequence shown here is derived from an EMBL/GenBank/DDBJ whole genome shotgun (WGS) entry which is preliminary data.</text>
</comment>
<feature type="region of interest" description="Disordered" evidence="1">
    <location>
        <begin position="69"/>
        <end position="88"/>
    </location>
</feature>
<accession>A0A371E107</accession>
<name>A0A371E107_MUCPR</name>
<sequence>MVIGKGATKRSTPEEKLFTKSSREEYCTYCKRSGHTKDTCYKHYGKEKVLERMGGNKGSTQMWVNQITSNKENEVEHPSISQLDQDIQ</sequence>
<evidence type="ECO:0000313" key="3">
    <source>
        <dbReference type="Proteomes" id="UP000257109"/>
    </source>
</evidence>